<proteinExistence type="predicted"/>
<evidence type="ECO:0000313" key="1">
    <source>
        <dbReference type="EMBL" id="CAD5236069.1"/>
    </source>
</evidence>
<dbReference type="Proteomes" id="UP000596247">
    <property type="component" value="Chromosome"/>
</dbReference>
<gene>
    <name evidence="1" type="ORF">LLCLJKAH_00080</name>
</gene>
<evidence type="ECO:0000313" key="2">
    <source>
        <dbReference type="Proteomes" id="UP000596247"/>
    </source>
</evidence>
<organism evidence="1 2">
    <name type="scientific">Klebsiella phage vB_KvM-Eowyn</name>
    <dbReference type="NCBI Taxonomy" id="2762819"/>
    <lineage>
        <taxon>Viruses</taxon>
        <taxon>Duplodnaviria</taxon>
        <taxon>Heunggongvirae</taxon>
        <taxon>Uroviricota</taxon>
        <taxon>Caudoviricetes</taxon>
        <taxon>Chimalliviridae</taxon>
        <taxon>Eowynvirus</taxon>
        <taxon>Eowynvirus eowyn</taxon>
    </lineage>
</organism>
<protein>
    <submittedName>
        <fullName evidence="1">Uncharacterized protein</fullName>
    </submittedName>
</protein>
<reference evidence="1 2" key="1">
    <citation type="submission" date="2020-09" db="EMBL/GenBank/DDBJ databases">
        <authorList>
            <person name="Jameson E."/>
        </authorList>
    </citation>
    <scope>NUCLEOTIDE SEQUENCE [LARGE SCALE GENOMIC DNA]</scope>
</reference>
<dbReference type="EMBL" id="LR881104">
    <property type="protein sequence ID" value="CAD5236069.1"/>
    <property type="molecule type" value="Genomic_DNA"/>
</dbReference>
<keyword evidence="2" id="KW-1185">Reference proteome</keyword>
<accession>A0A7R8MJC6</accession>
<sequence>MVFDCPNGIAFNKFIDMVLVIIQLAKNKHVLNTHPEKITALILTTYPEFGTHYCEMVSRRVLAAALVHYSALKPALPADTTADTIYRVVAMDKYATVLMPRGLQNDYLRL</sequence>
<name>A0A7R8MJC6_9CAUD</name>